<evidence type="ECO:0000313" key="2">
    <source>
        <dbReference type="Proteomes" id="UP000031774"/>
    </source>
</evidence>
<name>A0A0B5ID88_9ACTN</name>
<keyword evidence="2" id="KW-1185">Reference proteome</keyword>
<dbReference type="NCBIfam" id="TIGR02122">
    <property type="entry name" value="TRAP_TAXI"/>
    <property type="match status" value="1"/>
</dbReference>
<dbReference type="HOGENOM" id="CLU_033215_0_0_11"/>
<dbReference type="InterPro" id="IPR011852">
    <property type="entry name" value="TRAP_TAXI"/>
</dbReference>
<dbReference type="EMBL" id="CP010407">
    <property type="protein sequence ID" value="AJF67638.1"/>
    <property type="molecule type" value="Genomic_DNA"/>
</dbReference>
<dbReference type="KEGG" id="svt:SVTN_27875"/>
<dbReference type="AlphaFoldDB" id="A0A0B5ID88"/>
<dbReference type="STRING" id="362257.SVTN_27875"/>
<dbReference type="PROSITE" id="PS51318">
    <property type="entry name" value="TAT"/>
    <property type="match status" value="1"/>
</dbReference>
<sequence>MFASLSRAARRRLLAVSAALLALGGVLVWWLAPFGSPAPSGSVTFSTGVPTGVYQQYGELLKNALAQDLPEVSITLKASEGSQQNLARVATGKADFTVATADAVAQYQRERRPGFERLRGCARLYDDYVQLVVRKGSSLQKVRDLRGLRVGVGQDGSGVRLIADRVLAAAGLAPVRDVQPVSAGIDTMPGLLERGELDAFFWSGGLPTQAVQKLSERFPIRLIPLDAKLVDRLHDVGDSTRFYRSAVIPADAYDKAQDGQPVATLAVANLLVTTVDADEDLVEGFTRTVIRSRDGIGRQVHPAQLVDLRTAVYTEPLKLHDGARRYYQSVKP</sequence>
<dbReference type="Gene3D" id="3.40.190.10">
    <property type="entry name" value="Periplasmic binding protein-like II"/>
    <property type="match status" value="2"/>
</dbReference>
<dbReference type="PANTHER" id="PTHR42941">
    <property type="entry name" value="SLL1037 PROTEIN"/>
    <property type="match status" value="1"/>
</dbReference>
<protein>
    <recommendedName>
        <fullName evidence="3">TAXI family TRAP transporter solute-binding subunit</fullName>
    </recommendedName>
</protein>
<gene>
    <name evidence="1" type="ORF">SVTN_27875</name>
</gene>
<proteinExistence type="predicted"/>
<organism evidence="1 2">
    <name type="scientific">Streptomyces vietnamensis</name>
    <dbReference type="NCBI Taxonomy" id="362257"/>
    <lineage>
        <taxon>Bacteria</taxon>
        <taxon>Bacillati</taxon>
        <taxon>Actinomycetota</taxon>
        <taxon>Actinomycetes</taxon>
        <taxon>Kitasatosporales</taxon>
        <taxon>Streptomycetaceae</taxon>
        <taxon>Streptomyces</taxon>
    </lineage>
</organism>
<dbReference type="Proteomes" id="UP000031774">
    <property type="component" value="Chromosome"/>
</dbReference>
<dbReference type="PANTHER" id="PTHR42941:SF1">
    <property type="entry name" value="SLL1037 PROTEIN"/>
    <property type="match status" value="1"/>
</dbReference>
<evidence type="ECO:0000313" key="1">
    <source>
        <dbReference type="EMBL" id="AJF67638.1"/>
    </source>
</evidence>
<reference evidence="1 2" key="1">
    <citation type="submission" date="2014-12" db="EMBL/GenBank/DDBJ databases">
        <title>Complete genome sequence of Streptomyces vietnamensis strain GIMV4.0001, a genetic manipulable producer of the benzoisochromanequinone antibiotic granaticin.</title>
        <authorList>
            <person name="Deng M.R."/>
            <person name="Guo J."/>
            <person name="Ma L.Y."/>
            <person name="Feng G.D."/>
            <person name="Mo C.Y."/>
            <person name="Zhu H.H."/>
        </authorList>
    </citation>
    <scope>NUCLEOTIDE SEQUENCE [LARGE SCALE GENOMIC DNA]</scope>
    <source>
        <strain evidence="2">GIMV4.0001</strain>
    </source>
</reference>
<dbReference type="RefSeq" id="WP_041131574.1">
    <property type="nucleotide sequence ID" value="NZ_CP010407.1"/>
</dbReference>
<dbReference type="SUPFAM" id="SSF53850">
    <property type="entry name" value="Periplasmic binding protein-like II"/>
    <property type="match status" value="1"/>
</dbReference>
<dbReference type="Pfam" id="PF16868">
    <property type="entry name" value="NMT1_3"/>
    <property type="match status" value="1"/>
</dbReference>
<dbReference type="InterPro" id="IPR006311">
    <property type="entry name" value="TAT_signal"/>
</dbReference>
<accession>A0A0B5ID88</accession>
<evidence type="ECO:0008006" key="3">
    <source>
        <dbReference type="Google" id="ProtNLM"/>
    </source>
</evidence>